<protein>
    <submittedName>
        <fullName evidence="2">ClpXP protease specificity-enhancing factor</fullName>
    </submittedName>
</protein>
<evidence type="ECO:0000313" key="3">
    <source>
        <dbReference type="Proteomes" id="UP000244948"/>
    </source>
</evidence>
<gene>
    <name evidence="2" type="ORF">DC082_00150</name>
</gene>
<evidence type="ECO:0000313" key="2">
    <source>
        <dbReference type="EMBL" id="PWD85577.1"/>
    </source>
</evidence>
<dbReference type="PIRSF" id="PIRSF005276">
    <property type="entry name" value="SspB"/>
    <property type="match status" value="1"/>
</dbReference>
<proteinExistence type="predicted"/>
<dbReference type="Gene3D" id="2.30.30.220">
    <property type="entry name" value="SspB-like"/>
    <property type="match status" value="1"/>
</dbReference>
<keyword evidence="3" id="KW-1185">Reference proteome</keyword>
<reference evidence="2 3" key="1">
    <citation type="journal article" date="2018" name="Genome Announc.">
        <title>Ignatzschineria cameli sp. nov., isolated from necrotic foot tissue of dromedaries (Camelus dromedarius) and associated maggots (Wohlfahrtia species) in Dubai.</title>
        <authorList>
            <person name="Tsang C.C."/>
            <person name="Tang J.Y."/>
            <person name="Fong J.Y."/>
            <person name="Kinne J."/>
            <person name="Lee H.H."/>
            <person name="Joseph M."/>
            <person name="Jose S."/>
            <person name="Schuster R.K."/>
            <person name="Tang Y."/>
            <person name="Sivakumar S."/>
            <person name="Chen J.H."/>
            <person name="Teng J.L."/>
            <person name="Lau S.K."/>
            <person name="Wernery U."/>
            <person name="Woo P.C."/>
        </authorList>
    </citation>
    <scope>NUCLEOTIDE SEQUENCE [LARGE SCALE GENOMIC DNA]</scope>
    <source>
        <strain evidence="2 3">KCTC 22643</strain>
    </source>
</reference>
<feature type="region of interest" description="Disordered" evidence="1">
    <location>
        <begin position="120"/>
        <end position="180"/>
    </location>
</feature>
<dbReference type="GO" id="GO:0006508">
    <property type="term" value="P:proteolysis"/>
    <property type="evidence" value="ECO:0007669"/>
    <property type="project" value="UniProtKB-KW"/>
</dbReference>
<dbReference type="InterPro" id="IPR007481">
    <property type="entry name" value="SspB"/>
</dbReference>
<dbReference type="GO" id="GO:0005829">
    <property type="term" value="C:cytosol"/>
    <property type="evidence" value="ECO:0007669"/>
    <property type="project" value="TreeGrafter"/>
</dbReference>
<dbReference type="Proteomes" id="UP000244948">
    <property type="component" value="Unassembled WGS sequence"/>
</dbReference>
<keyword evidence="2" id="KW-0645">Protease</keyword>
<dbReference type="GO" id="GO:0005840">
    <property type="term" value="C:ribosome"/>
    <property type="evidence" value="ECO:0007669"/>
    <property type="project" value="TreeGrafter"/>
</dbReference>
<dbReference type="PANTHER" id="PTHR37486">
    <property type="entry name" value="STRINGENT STARVATION PROTEIN B"/>
    <property type="match status" value="1"/>
</dbReference>
<dbReference type="RefSeq" id="WP_109235233.1">
    <property type="nucleotide sequence ID" value="NZ_BMXZ01000007.1"/>
</dbReference>
<feature type="compositionally biased region" description="Basic and acidic residues" evidence="1">
    <location>
        <begin position="155"/>
        <end position="168"/>
    </location>
</feature>
<sequence>MMTSNKPYFIRALYDWILDNNCTPYIVVDATLPYVDVPEKFITDGNIILNVLPSAVSDLILGDEWISFSARFSGIVHEINFPVGAVAAIYAQENGEGMGFQTEALPDDYFVDMMRITTPSASKKKGPQLDIIEPDKEQLPSSHKEESKDEEQSDKEESLQNKDKGKDNNKHKKPTLTIIK</sequence>
<dbReference type="NCBIfam" id="NF008769">
    <property type="entry name" value="PRK11798.2-5"/>
    <property type="match status" value="1"/>
</dbReference>
<keyword evidence="2" id="KW-0378">Hydrolase</keyword>
<dbReference type="SUPFAM" id="SSF101738">
    <property type="entry name" value="SspB-like"/>
    <property type="match status" value="1"/>
</dbReference>
<dbReference type="PANTHER" id="PTHR37486:SF1">
    <property type="entry name" value="STRINGENT STARVATION PROTEIN B"/>
    <property type="match status" value="1"/>
</dbReference>
<organism evidence="2 3">
    <name type="scientific">Ignatzschineria indica</name>
    <dbReference type="NCBI Taxonomy" id="472583"/>
    <lineage>
        <taxon>Bacteria</taxon>
        <taxon>Pseudomonadati</taxon>
        <taxon>Pseudomonadota</taxon>
        <taxon>Gammaproteobacteria</taxon>
        <taxon>Cardiobacteriales</taxon>
        <taxon>Ignatzschineriaceae</taxon>
        <taxon>Ignatzschineria</taxon>
    </lineage>
</organism>
<dbReference type="AlphaFoldDB" id="A0A2U2AQ60"/>
<dbReference type="GO" id="GO:0008233">
    <property type="term" value="F:peptidase activity"/>
    <property type="evidence" value="ECO:0007669"/>
    <property type="project" value="UniProtKB-KW"/>
</dbReference>
<dbReference type="Pfam" id="PF04386">
    <property type="entry name" value="SspB"/>
    <property type="match status" value="1"/>
</dbReference>
<evidence type="ECO:0000256" key="1">
    <source>
        <dbReference type="SAM" id="MobiDB-lite"/>
    </source>
</evidence>
<dbReference type="EMBL" id="QEWR01000001">
    <property type="protein sequence ID" value="PWD85577.1"/>
    <property type="molecule type" value="Genomic_DNA"/>
</dbReference>
<feature type="compositionally biased region" description="Basic and acidic residues" evidence="1">
    <location>
        <begin position="133"/>
        <end position="147"/>
    </location>
</feature>
<comment type="caution">
    <text evidence="2">The sequence shown here is derived from an EMBL/GenBank/DDBJ whole genome shotgun (WGS) entry which is preliminary data.</text>
</comment>
<accession>A0A2U2AQ60</accession>
<dbReference type="GO" id="GO:0045732">
    <property type="term" value="P:positive regulation of protein catabolic process"/>
    <property type="evidence" value="ECO:0007669"/>
    <property type="project" value="TreeGrafter"/>
</dbReference>
<name>A0A2U2AQ60_9GAMM</name>
<dbReference type="InterPro" id="IPR036760">
    <property type="entry name" value="SspB-like_sf"/>
</dbReference>